<reference evidence="1 2" key="1">
    <citation type="submission" date="2016-03" db="EMBL/GenBank/DDBJ databases">
        <title>Comparative genomics of Pseudogymnoascus destructans, the fungus causing white-nose syndrome of bats.</title>
        <authorList>
            <person name="Palmer J.M."/>
            <person name="Drees K.P."/>
            <person name="Foster J.T."/>
            <person name="Lindner D.L."/>
        </authorList>
    </citation>
    <scope>NUCLEOTIDE SEQUENCE [LARGE SCALE GENOMIC DNA]</scope>
    <source>
        <strain evidence="1 2">UAMH 10579</strain>
    </source>
</reference>
<dbReference type="Proteomes" id="UP000091956">
    <property type="component" value="Unassembled WGS sequence"/>
</dbReference>
<organism evidence="1 2">
    <name type="scientific">Pseudogymnoascus verrucosus</name>
    <dbReference type="NCBI Taxonomy" id="342668"/>
    <lineage>
        <taxon>Eukaryota</taxon>
        <taxon>Fungi</taxon>
        <taxon>Dikarya</taxon>
        <taxon>Ascomycota</taxon>
        <taxon>Pezizomycotina</taxon>
        <taxon>Leotiomycetes</taxon>
        <taxon>Thelebolales</taxon>
        <taxon>Thelebolaceae</taxon>
        <taxon>Pseudogymnoascus</taxon>
    </lineage>
</organism>
<protein>
    <submittedName>
        <fullName evidence="1">Uncharacterized protein</fullName>
    </submittedName>
</protein>
<proteinExistence type="predicted"/>
<reference evidence="2" key="2">
    <citation type="journal article" date="2018" name="Nat. Commun.">
        <title>Extreme sensitivity to ultraviolet light in the fungal pathogen causing white-nose syndrome of bats.</title>
        <authorList>
            <person name="Palmer J.M."/>
            <person name="Drees K.P."/>
            <person name="Foster J.T."/>
            <person name="Lindner D.L."/>
        </authorList>
    </citation>
    <scope>NUCLEOTIDE SEQUENCE [LARGE SCALE GENOMIC DNA]</scope>
    <source>
        <strain evidence="2">UAMH 10579</strain>
    </source>
</reference>
<name>A0A1B8GPH9_9PEZI</name>
<gene>
    <name evidence="1" type="ORF">VE01_04970</name>
</gene>
<sequence length="335" mass="37735">MATPPNSPLKVIESRQEPELDKNAVFASKELFDKTATRLQASKKAGVWSDPKIDGSLAVNLNNELDIPTYIPMAHYIAGNWLGNGEEAAAPVEPNVSIAVPATSLKLAKAIELMHHSMPASEIRNCFPKHVTKFGKRDTVFAFYETKLKEHASAITRATLERGFLLSCSVIDIAMNSGDFFQQMQHEDELHRISTINQYIRPEHIHFMFSDQFKAVSYNFVFHNAVRANLQEEELRIDLRKYLRFTTCHIIYDFLRFVISVKEGDDKDFIDKNGIGRMFVRNNYYIMPGGGPAGEVSKNLKRLPAADGFDTHSRTRSIGGTTTVKKTGWDASNYA</sequence>
<dbReference type="STRING" id="342668.A0A1B8GPH9"/>
<keyword evidence="2" id="KW-1185">Reference proteome</keyword>
<dbReference type="AlphaFoldDB" id="A0A1B8GPH9"/>
<dbReference type="OrthoDB" id="3439825at2759"/>
<dbReference type="GeneID" id="28838356"/>
<dbReference type="RefSeq" id="XP_018131482.1">
    <property type="nucleotide sequence ID" value="XM_018274436.2"/>
</dbReference>
<accession>A0A1B8GPH9</accession>
<evidence type="ECO:0000313" key="1">
    <source>
        <dbReference type="EMBL" id="OBT97749.1"/>
    </source>
</evidence>
<evidence type="ECO:0000313" key="2">
    <source>
        <dbReference type="Proteomes" id="UP000091956"/>
    </source>
</evidence>
<dbReference type="EMBL" id="KV460220">
    <property type="protein sequence ID" value="OBT97749.1"/>
    <property type="molecule type" value="Genomic_DNA"/>
</dbReference>